<evidence type="ECO:0000256" key="1">
    <source>
        <dbReference type="SAM" id="MobiDB-lite"/>
    </source>
</evidence>
<dbReference type="InterPro" id="IPR040424">
    <property type="entry name" value="Smn1"/>
</dbReference>
<proteinExistence type="predicted"/>
<evidence type="ECO:0000313" key="4">
    <source>
        <dbReference type="Proteomes" id="UP000654370"/>
    </source>
</evidence>
<evidence type="ECO:0000313" key="3">
    <source>
        <dbReference type="EMBL" id="KAG2178031.1"/>
    </source>
</evidence>
<dbReference type="AlphaFoldDB" id="A0A8H7PQ53"/>
<dbReference type="PANTHER" id="PTHR39267:SF1">
    <property type="entry name" value="SURVIVAL MOTOR NEURON PROTEIN"/>
    <property type="match status" value="1"/>
</dbReference>
<feature type="region of interest" description="Disordered" evidence="1">
    <location>
        <begin position="1"/>
        <end position="53"/>
    </location>
</feature>
<comment type="caution">
    <text evidence="3">The sequence shown here is derived from an EMBL/GenBank/DDBJ whole genome shotgun (WGS) entry which is preliminary data.</text>
</comment>
<feature type="region of interest" description="Disordered" evidence="1">
    <location>
        <begin position="67"/>
        <end position="181"/>
    </location>
</feature>
<sequence length="209" mass="23666">MTEPYDEDLPDAEAGDEEYDEEYEEDAEYEDFDAPQVGDSIPISTEDNDAWDDTALIEAWDEAVKEYQTYHSAPAPDDPPFSNKSSKSESTHRKRVAPPKTAKDMNGSSANKKARRVKTPATKPAPRQEDYTAPEEAQQQEEHQTDWNQNYWAYQSYQDNAGSSIPPPPPPNPPQASAAAGEDEALSNLMMAWYYSGYYTGYYQAMRRR</sequence>
<feature type="domain" description="Survival Motor Neuron Gemin2-binding" evidence="2">
    <location>
        <begin position="46"/>
        <end position="69"/>
    </location>
</feature>
<dbReference type="EMBL" id="JAEPQZ010000008">
    <property type="protein sequence ID" value="KAG2178031.1"/>
    <property type="molecule type" value="Genomic_DNA"/>
</dbReference>
<dbReference type="CDD" id="cd22851">
    <property type="entry name" value="SMN_N"/>
    <property type="match status" value="1"/>
</dbReference>
<dbReference type="OrthoDB" id="197400at2759"/>
<feature type="compositionally biased region" description="Acidic residues" evidence="1">
    <location>
        <begin position="1"/>
        <end position="33"/>
    </location>
</feature>
<accession>A0A8H7PQ53</accession>
<dbReference type="Pfam" id="PF20635">
    <property type="entry name" value="SMN_YG-box"/>
    <property type="match status" value="1"/>
</dbReference>
<protein>
    <recommendedName>
        <fullName evidence="2">Survival Motor Neuron Gemin2-binding domain-containing protein</fullName>
    </recommendedName>
</protein>
<reference evidence="3" key="1">
    <citation type="submission" date="2020-12" db="EMBL/GenBank/DDBJ databases">
        <title>Metabolic potential, ecology and presence of endohyphal bacteria is reflected in genomic diversity of Mucoromycotina.</title>
        <authorList>
            <person name="Muszewska A."/>
            <person name="Okrasinska A."/>
            <person name="Steczkiewicz K."/>
            <person name="Drgas O."/>
            <person name="Orlowska M."/>
            <person name="Perlinska-Lenart U."/>
            <person name="Aleksandrzak-Piekarczyk T."/>
            <person name="Szatraj K."/>
            <person name="Zielenkiewicz U."/>
            <person name="Pilsyk S."/>
            <person name="Malc E."/>
            <person name="Mieczkowski P."/>
            <person name="Kruszewska J.S."/>
            <person name="Biernat P."/>
            <person name="Pawlowska J."/>
        </authorList>
    </citation>
    <scope>NUCLEOTIDE SEQUENCE</scope>
    <source>
        <strain evidence="3">WA0000067209</strain>
    </source>
</reference>
<dbReference type="InterPro" id="IPR049481">
    <property type="entry name" value="SMN_G2-BD"/>
</dbReference>
<organism evidence="3 4">
    <name type="scientific">Mortierella isabellina</name>
    <name type="common">Filamentous fungus</name>
    <name type="synonym">Umbelopsis isabellina</name>
    <dbReference type="NCBI Taxonomy" id="91625"/>
    <lineage>
        <taxon>Eukaryota</taxon>
        <taxon>Fungi</taxon>
        <taxon>Fungi incertae sedis</taxon>
        <taxon>Mucoromycota</taxon>
        <taxon>Mucoromycotina</taxon>
        <taxon>Umbelopsidomycetes</taxon>
        <taxon>Umbelopsidales</taxon>
        <taxon>Umbelopsidaceae</taxon>
        <taxon>Umbelopsis</taxon>
    </lineage>
</organism>
<dbReference type="Pfam" id="PF20636">
    <property type="entry name" value="SMN_G2-BD"/>
    <property type="match status" value="1"/>
</dbReference>
<keyword evidence="4" id="KW-1185">Reference proteome</keyword>
<dbReference type="PANTHER" id="PTHR39267">
    <property type="entry name" value="SURVIVAL MOTOR NEURON-LIKE PROTEIN 1"/>
    <property type="match status" value="1"/>
</dbReference>
<gene>
    <name evidence="3" type="ORF">INT43_003284</name>
</gene>
<dbReference type="Proteomes" id="UP000654370">
    <property type="component" value="Unassembled WGS sequence"/>
</dbReference>
<dbReference type="Gene3D" id="3.40.190.10">
    <property type="entry name" value="Periplasmic binding protein-like II"/>
    <property type="match status" value="1"/>
</dbReference>
<feature type="compositionally biased region" description="Pro residues" evidence="1">
    <location>
        <begin position="165"/>
        <end position="174"/>
    </location>
</feature>
<name>A0A8H7PQ53_MORIS</name>
<feature type="compositionally biased region" description="Polar residues" evidence="1">
    <location>
        <begin position="146"/>
        <end position="163"/>
    </location>
</feature>
<evidence type="ECO:0000259" key="2">
    <source>
        <dbReference type="Pfam" id="PF20636"/>
    </source>
</evidence>